<dbReference type="GO" id="GO:0008476">
    <property type="term" value="F:protein-tyrosine sulfotransferase activity"/>
    <property type="evidence" value="ECO:0007669"/>
    <property type="project" value="InterPro"/>
</dbReference>
<comment type="caution">
    <text evidence="3">The sequence shown here is derived from an EMBL/GenBank/DDBJ whole genome shotgun (WGS) entry which is preliminary data.</text>
</comment>
<organism evidence="3 4">
    <name type="scientific">Candidatus Muproteobacteria bacterium RBG_16_65_34</name>
    <dbReference type="NCBI Taxonomy" id="1817760"/>
    <lineage>
        <taxon>Bacteria</taxon>
        <taxon>Pseudomonadati</taxon>
        <taxon>Pseudomonadota</taxon>
        <taxon>Candidatus Muproteobacteria</taxon>
    </lineage>
</organism>
<dbReference type="STRING" id="1817760.A2151_05515"/>
<reference evidence="3 4" key="1">
    <citation type="journal article" date="2016" name="Nat. Commun.">
        <title>Thousands of microbial genomes shed light on interconnected biogeochemical processes in an aquifer system.</title>
        <authorList>
            <person name="Anantharaman K."/>
            <person name="Brown C.T."/>
            <person name="Hug L.A."/>
            <person name="Sharon I."/>
            <person name="Castelle C.J."/>
            <person name="Probst A.J."/>
            <person name="Thomas B.C."/>
            <person name="Singh A."/>
            <person name="Wilkins M.J."/>
            <person name="Karaoz U."/>
            <person name="Brodie E.L."/>
            <person name="Williams K.H."/>
            <person name="Hubbard S.S."/>
            <person name="Banfield J.F."/>
        </authorList>
    </citation>
    <scope>NUCLEOTIDE SEQUENCE [LARGE SCALE GENOMIC DNA]</scope>
</reference>
<gene>
    <name evidence="3" type="ORF">A2151_05515</name>
</gene>
<evidence type="ECO:0000313" key="3">
    <source>
        <dbReference type="EMBL" id="OGI47747.1"/>
    </source>
</evidence>
<dbReference type="PANTHER" id="PTHR12788:SF10">
    <property type="entry name" value="PROTEIN-TYROSINE SULFOTRANSFERASE"/>
    <property type="match status" value="1"/>
</dbReference>
<accession>A0A1F6TRG5</accession>
<evidence type="ECO:0000256" key="2">
    <source>
        <dbReference type="SAM" id="Coils"/>
    </source>
</evidence>
<evidence type="ECO:0000256" key="1">
    <source>
        <dbReference type="ARBA" id="ARBA00022679"/>
    </source>
</evidence>
<dbReference type="SUPFAM" id="SSF52540">
    <property type="entry name" value="P-loop containing nucleoside triphosphate hydrolases"/>
    <property type="match status" value="1"/>
</dbReference>
<proteinExistence type="predicted"/>
<dbReference type="EMBL" id="MFSU01000047">
    <property type="protein sequence ID" value="OGI47747.1"/>
    <property type="molecule type" value="Genomic_DNA"/>
</dbReference>
<keyword evidence="1 3" id="KW-0808">Transferase</keyword>
<protein>
    <submittedName>
        <fullName evidence="3">Sulfotransferase</fullName>
    </submittedName>
</protein>
<dbReference type="InterPro" id="IPR026634">
    <property type="entry name" value="TPST-like"/>
</dbReference>
<dbReference type="AlphaFoldDB" id="A0A1F6TRG5"/>
<dbReference type="Gene3D" id="3.40.50.300">
    <property type="entry name" value="P-loop containing nucleotide triphosphate hydrolases"/>
    <property type="match status" value="1"/>
</dbReference>
<feature type="coiled-coil region" evidence="2">
    <location>
        <begin position="286"/>
        <end position="313"/>
    </location>
</feature>
<evidence type="ECO:0000313" key="4">
    <source>
        <dbReference type="Proteomes" id="UP000178885"/>
    </source>
</evidence>
<sequence>MPIFMIGTQRSGSNLLRLMLNEQPGIVAPHPPHVLQRLMPLMPGYGDLGRDENFSLLVDDVCRLVELNPVPWEGVTLNRADILGRCRDRSLAAVFGAVYDALAEARGARTWCCKSLANIVYLDEIERCFGRAAKYIYLHRDGRDVAVSFRKAVVGEKHYYFIAKEWAETQRLALKLRDRIGRRRFFSVAYEDIVAKPKKTMRALCRFLGKRFMPAMLEFYKSDEAKRAAGSSDLWTNVARPLMTDNTKKFLREASAEDVRIFESVAGDVLDALGHERVAVRRGEERAFTEEEIRQFEQENRRLKEEVLRGTDAEDLKRRDRQAALLAEIRARRELRGAA</sequence>
<dbReference type="PANTHER" id="PTHR12788">
    <property type="entry name" value="PROTEIN-TYROSINE SULFOTRANSFERASE 2"/>
    <property type="match status" value="1"/>
</dbReference>
<name>A0A1F6TRG5_9PROT</name>
<keyword evidence="2" id="KW-0175">Coiled coil</keyword>
<dbReference type="InterPro" id="IPR027417">
    <property type="entry name" value="P-loop_NTPase"/>
</dbReference>
<dbReference type="Proteomes" id="UP000178885">
    <property type="component" value="Unassembled WGS sequence"/>
</dbReference>
<dbReference type="Pfam" id="PF13469">
    <property type="entry name" value="Sulfotransfer_3"/>
    <property type="match status" value="1"/>
</dbReference>